<reference evidence="1 2" key="1">
    <citation type="submission" date="2020-08" db="EMBL/GenBank/DDBJ databases">
        <title>Genomic Encyclopedia of Type Strains, Phase IV (KMG-IV): sequencing the most valuable type-strain genomes for metagenomic binning, comparative biology and taxonomic classification.</title>
        <authorList>
            <person name="Goeker M."/>
        </authorList>
    </citation>
    <scope>NUCLEOTIDE SEQUENCE [LARGE SCALE GENOMIC DNA]</scope>
    <source>
        <strain evidence="1 2">DSM 15867</strain>
    </source>
</reference>
<evidence type="ECO:0000313" key="1">
    <source>
        <dbReference type="EMBL" id="MBB4620010.1"/>
    </source>
</evidence>
<dbReference type="RefSeq" id="WP_184117115.1">
    <property type="nucleotide sequence ID" value="NZ_JACHNY010000022.1"/>
</dbReference>
<proteinExistence type="predicted"/>
<gene>
    <name evidence="1" type="ORF">GGQ96_004170</name>
</gene>
<comment type="caution">
    <text evidence="1">The sequence shown here is derived from an EMBL/GenBank/DDBJ whole genome shotgun (WGS) entry which is preliminary data.</text>
</comment>
<sequence>MDHTVTHACGHMQLHHVLGFTQQQQRKVALLEAAPCDSCRRSTRQASGRAVSAEQVAALAHLALASLCGSPRQVAWAETIRVTRLTSLLADRDHGTPEACSACATIAEAKWWIDYRNLPLADLAARGVAAATISKHAVAAAA</sequence>
<dbReference type="AlphaFoldDB" id="A0A7W7APP7"/>
<accession>A0A7W7APP7</accession>
<keyword evidence="2" id="KW-1185">Reference proteome</keyword>
<name>A0A7W7APP7_9SPHN</name>
<protein>
    <submittedName>
        <fullName evidence="1">Uncharacterized protein</fullName>
    </submittedName>
</protein>
<dbReference type="Proteomes" id="UP000574769">
    <property type="component" value="Unassembled WGS sequence"/>
</dbReference>
<evidence type="ECO:0000313" key="2">
    <source>
        <dbReference type="Proteomes" id="UP000574769"/>
    </source>
</evidence>
<organism evidence="1 2">
    <name type="scientific">Sphingomonas abaci</name>
    <dbReference type="NCBI Taxonomy" id="237611"/>
    <lineage>
        <taxon>Bacteria</taxon>
        <taxon>Pseudomonadati</taxon>
        <taxon>Pseudomonadota</taxon>
        <taxon>Alphaproteobacteria</taxon>
        <taxon>Sphingomonadales</taxon>
        <taxon>Sphingomonadaceae</taxon>
        <taxon>Sphingomonas</taxon>
    </lineage>
</organism>
<dbReference type="EMBL" id="JACHNY010000022">
    <property type="protein sequence ID" value="MBB4620010.1"/>
    <property type="molecule type" value="Genomic_DNA"/>
</dbReference>